<dbReference type="RefSeq" id="WP_145022897.1">
    <property type="nucleotide sequence ID" value="NZ_VLLN01000013.1"/>
</dbReference>
<dbReference type="InterPro" id="IPR055259">
    <property type="entry name" value="YkvP/CgeB_Glyco_trans-like"/>
</dbReference>
<comment type="caution">
    <text evidence="5">The sequence shown here is derived from an EMBL/GenBank/DDBJ whole genome shotgun (WGS) entry which is preliminary data.</text>
</comment>
<evidence type="ECO:0000256" key="1">
    <source>
        <dbReference type="ARBA" id="ARBA00006739"/>
    </source>
</evidence>
<reference evidence="5 6" key="1">
    <citation type="submission" date="2019-07" db="EMBL/GenBank/DDBJ databases">
        <title>Genomic Encyclopedia of Archaeal and Bacterial Type Strains, Phase II (KMG-II): from individual species to whole genera.</title>
        <authorList>
            <person name="Goeker M."/>
        </authorList>
    </citation>
    <scope>NUCLEOTIDE SEQUENCE [LARGE SCALE GENOMIC DNA]</scope>
    <source>
        <strain evidence="5 6">ATCC BAA-1139</strain>
    </source>
</reference>
<gene>
    <name evidence="5" type="ORF">JN12_02324</name>
</gene>
<protein>
    <submittedName>
        <fullName evidence="5">GT2 family glycosyltransferase</fullName>
    </submittedName>
</protein>
<sequence>MKIWLSYVAYPVTTAVYLERALARLGQVTTIGPRFPEELLTTWKLENMKLPLYDQMMPTGFTPDMDKVLADIAPSEHPDLYIWVESVGGHEPQNLTALRCPKACYLIDSHLNLEHHLEWAKRFDYVFTAQREYIPLFRQVNPRSFWLPLACDPEIHGGKPREKRYDVGFVGSLVLNPRRQQLLDKLEAGVNLHRTRCFWHEMAEVFAASKIVFNTSVRNDLNMRFFEALCSGSMLLSDMATGSGQDELFRDGEEYACYHDATLIETVRFYLENDELSELIAERGCRLVQNAHTYLHRMEDLLSVVSGTRDDTLSAGELRERSLAGVGPLSGPNLSPRIHISSQSRSFVIPVLDYSPASEFNIMTLLQDLERMPGDVLVVFNNQGVADDLKGHPRITRHAVMSENIGVARAWNVGISMAATPTVMILNADLHLDAGAADALEHGLATLDRAACTGPQGSFLNFGLTRDYLYFDKGSFNAPIQVDAVSGFLFAVRRDQFGPGGLKFEEAYTPCYFEEWDLGLQIKRLGLKSWIVPTTAYTHHWSGSIAARREIDCLGLSESPQAILKRNRLLFLSKWRDLTRNERNESILASCIEGYARHYLLSMLKADNPLTETAAHQLVALAPERVDLQLLAAFVLTRLGKQEAARHYLQQGSGPAGFQSDGYLSGLSIELLNLR</sequence>
<name>A0A562VLN8_9BACT</name>
<evidence type="ECO:0000259" key="4">
    <source>
        <dbReference type="Pfam" id="PF13524"/>
    </source>
</evidence>
<dbReference type="Proteomes" id="UP000319449">
    <property type="component" value="Unassembled WGS sequence"/>
</dbReference>
<proteinExistence type="inferred from homology"/>
<dbReference type="InterPro" id="IPR029044">
    <property type="entry name" value="Nucleotide-diphossugar_trans"/>
</dbReference>
<dbReference type="OrthoDB" id="9800484at2"/>
<dbReference type="SUPFAM" id="SSF53756">
    <property type="entry name" value="UDP-Glycosyltransferase/glycogen phosphorylase"/>
    <property type="match status" value="1"/>
</dbReference>
<organism evidence="5 6">
    <name type="scientific">Geobacter argillaceus</name>
    <dbReference type="NCBI Taxonomy" id="345631"/>
    <lineage>
        <taxon>Bacteria</taxon>
        <taxon>Pseudomonadati</taxon>
        <taxon>Thermodesulfobacteriota</taxon>
        <taxon>Desulfuromonadia</taxon>
        <taxon>Geobacterales</taxon>
        <taxon>Geobacteraceae</taxon>
        <taxon>Geobacter</taxon>
    </lineage>
</organism>
<dbReference type="AlphaFoldDB" id="A0A562VLN8"/>
<dbReference type="PANTHER" id="PTHR43179:SF12">
    <property type="entry name" value="GALACTOFURANOSYLTRANSFERASE GLFT2"/>
    <property type="match status" value="1"/>
</dbReference>
<dbReference type="GO" id="GO:0016757">
    <property type="term" value="F:glycosyltransferase activity"/>
    <property type="evidence" value="ECO:0007669"/>
    <property type="project" value="UniProtKB-KW"/>
</dbReference>
<dbReference type="PANTHER" id="PTHR43179">
    <property type="entry name" value="RHAMNOSYLTRANSFERASE WBBL"/>
    <property type="match status" value="1"/>
</dbReference>
<keyword evidence="2" id="KW-0328">Glycosyltransferase</keyword>
<evidence type="ECO:0000256" key="2">
    <source>
        <dbReference type="ARBA" id="ARBA00022676"/>
    </source>
</evidence>
<accession>A0A562VLN8</accession>
<dbReference type="Gene3D" id="3.90.550.10">
    <property type="entry name" value="Spore Coat Polysaccharide Biosynthesis Protein SpsA, Chain A"/>
    <property type="match status" value="1"/>
</dbReference>
<keyword evidence="6" id="KW-1185">Reference proteome</keyword>
<evidence type="ECO:0000313" key="5">
    <source>
        <dbReference type="EMBL" id="TWJ18873.1"/>
    </source>
</evidence>
<evidence type="ECO:0000313" key="6">
    <source>
        <dbReference type="Proteomes" id="UP000319449"/>
    </source>
</evidence>
<comment type="similarity">
    <text evidence="1">Belongs to the glycosyltransferase 2 family.</text>
</comment>
<evidence type="ECO:0000256" key="3">
    <source>
        <dbReference type="ARBA" id="ARBA00022679"/>
    </source>
</evidence>
<dbReference type="Pfam" id="PF13524">
    <property type="entry name" value="Glyco_trans_1_2"/>
    <property type="match status" value="1"/>
</dbReference>
<dbReference type="EMBL" id="VLLN01000013">
    <property type="protein sequence ID" value="TWJ18873.1"/>
    <property type="molecule type" value="Genomic_DNA"/>
</dbReference>
<dbReference type="SUPFAM" id="SSF53448">
    <property type="entry name" value="Nucleotide-diphospho-sugar transferases"/>
    <property type="match status" value="1"/>
</dbReference>
<keyword evidence="3 5" id="KW-0808">Transferase</keyword>
<feature type="domain" description="Spore protein YkvP/CgeB glycosyl transferase-like" evidence="4">
    <location>
        <begin position="192"/>
        <end position="302"/>
    </location>
</feature>